<comment type="subcellular location">
    <subcellularLocation>
        <location evidence="3">Plastid</location>
        <location evidence="3">Chloroplast stroma</location>
    </subcellularLocation>
</comment>
<feature type="zinc finger region" description="C4-type" evidence="3">
    <location>
        <begin position="41"/>
        <end position="63"/>
    </location>
</feature>
<comment type="catalytic activity">
    <reaction evidence="3">
        <text>N(6)-carboxybiotinyl-L-lysyl-[protein] + acetyl-CoA = N(6)-biotinyl-L-lysyl-[protein] + malonyl-CoA</text>
        <dbReference type="Rhea" id="RHEA:54728"/>
        <dbReference type="Rhea" id="RHEA-COMP:10505"/>
        <dbReference type="Rhea" id="RHEA-COMP:10506"/>
        <dbReference type="ChEBI" id="CHEBI:57288"/>
        <dbReference type="ChEBI" id="CHEBI:57384"/>
        <dbReference type="ChEBI" id="CHEBI:83144"/>
        <dbReference type="ChEBI" id="CHEBI:83145"/>
        <dbReference type="EC" id="2.1.3.15"/>
    </reaction>
</comment>
<gene>
    <name evidence="3 5" type="primary">accD</name>
</gene>
<feature type="binding site" evidence="3">
    <location>
        <position position="44"/>
    </location>
    <ligand>
        <name>Zn(2+)</name>
        <dbReference type="ChEBI" id="CHEBI:29105"/>
    </ligand>
</feature>
<dbReference type="UniPathway" id="UPA00655">
    <property type="reaction ID" value="UER00711"/>
</dbReference>
<evidence type="ECO:0000256" key="1">
    <source>
        <dbReference type="ARBA" id="ARBA00011842"/>
    </source>
</evidence>
<dbReference type="AlphaFoldDB" id="A0A2Z4MAC3"/>
<evidence type="ECO:0000313" key="5">
    <source>
        <dbReference type="EMBL" id="AWX53382.1"/>
    </source>
</evidence>
<dbReference type="InterPro" id="IPR000438">
    <property type="entry name" value="Acetyl_CoA_COase_Trfase_b_su"/>
</dbReference>
<evidence type="ECO:0000259" key="4">
    <source>
        <dbReference type="PROSITE" id="PS50980"/>
    </source>
</evidence>
<comment type="pathway">
    <text evidence="3">Lipid metabolism; malonyl-CoA biosynthesis; malonyl-CoA from acetyl-CoA: step 1/1.</text>
</comment>
<evidence type="ECO:0000256" key="3">
    <source>
        <dbReference type="HAMAP-Rule" id="MF_01395"/>
    </source>
</evidence>
<keyword evidence="3" id="KW-0863">Zinc-finger</keyword>
<dbReference type="GO" id="GO:0005524">
    <property type="term" value="F:ATP binding"/>
    <property type="evidence" value="ECO:0007669"/>
    <property type="project" value="UniProtKB-KW"/>
</dbReference>
<keyword evidence="3" id="KW-0443">Lipid metabolism</keyword>
<dbReference type="GO" id="GO:0009570">
    <property type="term" value="C:chloroplast stroma"/>
    <property type="evidence" value="ECO:0007669"/>
    <property type="project" value="UniProtKB-SubCell"/>
</dbReference>
<comment type="subunit">
    <text evidence="1">Acetyl-CoA carboxylase is a heterohexamer composed of biotin carboxyl carrier protein, biotin carboxylase and 2 subunits each of ACCase subunit alpha and ACCase plastid-coded subunit beta (accD).</text>
</comment>
<dbReference type="NCBIfam" id="TIGR00515">
    <property type="entry name" value="accD"/>
    <property type="match status" value="1"/>
</dbReference>
<keyword evidence="3" id="KW-0276">Fatty acid metabolism</keyword>
<protein>
    <recommendedName>
        <fullName evidence="3">Acetyl-coenzyme A carboxylase carboxyl transferase subunit beta, chloroplastic</fullName>
        <shortName evidence="3">ACCase subunit beta</shortName>
        <shortName evidence="3">Acetyl-CoA carboxylase carboxyltransferase subunit beta</shortName>
        <ecNumber evidence="3">2.1.3.15</ecNumber>
    </recommendedName>
</protein>
<name>A0A2Z4MAC3_9CHLO</name>
<dbReference type="InterPro" id="IPR011762">
    <property type="entry name" value="COA_CT_N"/>
</dbReference>
<sequence>MSILAWIEDRRKQKLKSGLNQTTGTNSSSTNDSTQGLWTRCDSCGIILYIKHLKENQRVCFGCGYHLQMNSTERIENLIDGKSWRPLYETLSPCDPLDFKDQKAYPERLKEAQERTGLQDAVQTGTGLIDGIPVALAIMDFHFMGGSMGSVVGEKITRLIEYATRKGLTLIIISASGGARMQEGILSLMQMAKISAALHVHQSCAKLLYISVLTSPTTGGVTASFAMLGDLIFAEPKALIGFAGRRVIEQTLQEQLPDNFQTAEYLLHHGLIDLIVPRSFLKQALSETLNFYQAAPFPIDGTVPNKFSLETADFF</sequence>
<dbReference type="GO" id="GO:0016743">
    <property type="term" value="F:carboxyl- or carbamoyltransferase activity"/>
    <property type="evidence" value="ECO:0007669"/>
    <property type="project" value="UniProtKB-UniRule"/>
</dbReference>
<feature type="binding site" evidence="3">
    <location>
        <position position="60"/>
    </location>
    <ligand>
        <name>Zn(2+)</name>
        <dbReference type="ChEBI" id="CHEBI:29105"/>
    </ligand>
</feature>
<dbReference type="InterPro" id="IPR034733">
    <property type="entry name" value="AcCoA_carboxyl_beta"/>
</dbReference>
<dbReference type="PROSITE" id="PS50980">
    <property type="entry name" value="COA_CT_NTER"/>
    <property type="match status" value="1"/>
</dbReference>
<dbReference type="GO" id="GO:0003989">
    <property type="term" value="F:acetyl-CoA carboxylase activity"/>
    <property type="evidence" value="ECO:0007669"/>
    <property type="project" value="InterPro"/>
</dbReference>
<keyword evidence="2 3" id="KW-0808">Transferase</keyword>
<dbReference type="EMBL" id="MG721826">
    <property type="protein sequence ID" value="AWX53382.1"/>
    <property type="molecule type" value="Genomic_DNA"/>
</dbReference>
<keyword evidence="3" id="KW-0479">Metal-binding</keyword>
<keyword evidence="3" id="KW-0275">Fatty acid biosynthesis</keyword>
<feature type="binding site" evidence="3">
    <location>
        <position position="41"/>
    </location>
    <ligand>
        <name>Zn(2+)</name>
        <dbReference type="ChEBI" id="CHEBI:29105"/>
    </ligand>
</feature>
<geneLocation type="chloroplast" evidence="5"/>
<comment type="subunit">
    <text evidence="3">Acetyl-CoA carboxylase is a heterohexamer composed of biotin carboxyl carrier protein, biotin carboxylase and two subunits each of ACCase subunit alpha and ACCase plastid-coded subunit beta (accD).</text>
</comment>
<keyword evidence="3" id="KW-0444">Lipid biosynthesis</keyword>
<comment type="cofactor">
    <cofactor evidence="3">
        <name>Zn(2+)</name>
        <dbReference type="ChEBI" id="CHEBI:29105"/>
    </cofactor>
    <text evidence="3">Binds 1 zinc ion per subunit.</text>
</comment>
<proteinExistence type="inferred from homology"/>
<comment type="similarity">
    <text evidence="3">Belongs to the AccD/PCCB family.</text>
</comment>
<dbReference type="GO" id="GO:0008270">
    <property type="term" value="F:zinc ion binding"/>
    <property type="evidence" value="ECO:0007669"/>
    <property type="project" value="UniProtKB-UniRule"/>
</dbReference>
<keyword evidence="5" id="KW-0934">Plastid</keyword>
<dbReference type="InterPro" id="IPR029045">
    <property type="entry name" value="ClpP/crotonase-like_dom_sf"/>
</dbReference>
<reference evidence="5" key="1">
    <citation type="submission" date="2017-12" db="EMBL/GenBank/DDBJ databases">
        <title>Resolution of core Chlorophyta phylogeny using heterogeneous models with AT-rich chloroplast sequence data.</title>
        <authorList>
            <person name="Fang L."/>
        </authorList>
    </citation>
    <scope>NUCLEOTIDE SEQUENCE</scope>
</reference>
<accession>A0A2Z4MAC3</accession>
<dbReference type="GO" id="GO:0009317">
    <property type="term" value="C:acetyl-CoA carboxylase complex"/>
    <property type="evidence" value="ECO:0007669"/>
    <property type="project" value="InterPro"/>
</dbReference>
<dbReference type="SUPFAM" id="SSF52096">
    <property type="entry name" value="ClpP/crotonase"/>
    <property type="match status" value="1"/>
</dbReference>
<dbReference type="EC" id="2.1.3.15" evidence="3"/>
<keyword evidence="3" id="KW-0547">Nucleotide-binding</keyword>
<dbReference type="PANTHER" id="PTHR42995">
    <property type="entry name" value="ACETYL-COENZYME A CARBOXYLASE CARBOXYL TRANSFERASE SUBUNIT BETA, CHLOROPLASTIC"/>
    <property type="match status" value="1"/>
</dbReference>
<keyword evidence="3" id="KW-0067">ATP-binding</keyword>
<dbReference type="Gene3D" id="3.90.226.10">
    <property type="entry name" value="2-enoyl-CoA Hydratase, Chain A, domain 1"/>
    <property type="match status" value="1"/>
</dbReference>
<evidence type="ECO:0000256" key="2">
    <source>
        <dbReference type="ARBA" id="ARBA00022679"/>
    </source>
</evidence>
<feature type="binding site" evidence="3">
    <location>
        <position position="63"/>
    </location>
    <ligand>
        <name>Zn(2+)</name>
        <dbReference type="ChEBI" id="CHEBI:29105"/>
    </ligand>
</feature>
<feature type="domain" description="CoA carboxyltransferase N-terminal" evidence="4">
    <location>
        <begin position="37"/>
        <end position="307"/>
    </location>
</feature>
<keyword evidence="3" id="KW-0862">Zinc</keyword>
<comment type="function">
    <text evidence="3">Component of the acetyl coenzyme A carboxylase (ACC) complex. Biotin carboxylase (BC) catalyzes the carboxylation of biotin on its carrier protein (BCCP) and then the CO(2) group is transferred by the transcarboxylase to acetyl-CoA to form malonyl-CoA.</text>
</comment>
<organism evidence="5">
    <name type="scientific">Ulothrix zonata</name>
    <dbReference type="NCBI Taxonomy" id="43941"/>
    <lineage>
        <taxon>Eukaryota</taxon>
        <taxon>Viridiplantae</taxon>
        <taxon>Chlorophyta</taxon>
        <taxon>core chlorophytes</taxon>
        <taxon>Ulvophyceae</taxon>
        <taxon>OUU clade</taxon>
        <taxon>Ulotrichales</taxon>
        <taxon>Ulotrichaceae</taxon>
        <taxon>Ulothrix</taxon>
    </lineage>
</organism>
<dbReference type="GO" id="GO:0006633">
    <property type="term" value="P:fatty acid biosynthetic process"/>
    <property type="evidence" value="ECO:0007669"/>
    <property type="project" value="UniProtKB-KW"/>
</dbReference>
<dbReference type="Pfam" id="PF01039">
    <property type="entry name" value="Carboxyl_trans"/>
    <property type="match status" value="1"/>
</dbReference>
<dbReference type="GO" id="GO:2001295">
    <property type="term" value="P:malonyl-CoA biosynthetic process"/>
    <property type="evidence" value="ECO:0007669"/>
    <property type="project" value="UniProtKB-UniRule"/>
</dbReference>
<dbReference type="HAMAP" id="MF_01395">
    <property type="entry name" value="AcetylCoA_CT_beta"/>
    <property type="match status" value="1"/>
</dbReference>
<keyword evidence="5" id="KW-0150">Chloroplast</keyword>
<dbReference type="PRINTS" id="PR01070">
    <property type="entry name" value="ACCCTRFRASEB"/>
</dbReference>
<dbReference type="PANTHER" id="PTHR42995:SF5">
    <property type="entry name" value="ACETYL-COENZYME A CARBOXYLASE CARBOXYL TRANSFERASE SUBUNIT BETA, CHLOROPLASTIC"/>
    <property type="match status" value="1"/>
</dbReference>